<organism evidence="1 2">
    <name type="scientific">Dysgonomonas alginatilytica</name>
    <dbReference type="NCBI Taxonomy" id="1605892"/>
    <lineage>
        <taxon>Bacteria</taxon>
        <taxon>Pseudomonadati</taxon>
        <taxon>Bacteroidota</taxon>
        <taxon>Bacteroidia</taxon>
        <taxon>Bacteroidales</taxon>
        <taxon>Dysgonomonadaceae</taxon>
        <taxon>Dysgonomonas</taxon>
    </lineage>
</organism>
<proteinExistence type="predicted"/>
<dbReference type="AlphaFoldDB" id="A0A2V3PIH6"/>
<comment type="caution">
    <text evidence="1">The sequence shown here is derived from an EMBL/GenBank/DDBJ whole genome shotgun (WGS) entry which is preliminary data.</text>
</comment>
<sequence length="88" mass="10611">MTTKTKEKEFYKIIYLLAFGRDSGYFYQNDSITIFNSLKDEFWGESLRYRIQLLSKLLYYDSLADPKISFELRTKSQELLEHITHIQE</sequence>
<accession>A0A2V3PIH6</accession>
<dbReference type="Proteomes" id="UP000247973">
    <property type="component" value="Unassembled WGS sequence"/>
</dbReference>
<protein>
    <submittedName>
        <fullName evidence="1">Uncharacterized protein</fullName>
    </submittedName>
</protein>
<reference evidence="1 2" key="1">
    <citation type="submission" date="2018-03" db="EMBL/GenBank/DDBJ databases">
        <title>Genomic Encyclopedia of Archaeal and Bacterial Type Strains, Phase II (KMG-II): from individual species to whole genera.</title>
        <authorList>
            <person name="Goeker M."/>
        </authorList>
    </citation>
    <scope>NUCLEOTIDE SEQUENCE [LARGE SCALE GENOMIC DNA]</scope>
    <source>
        <strain evidence="1 2">DSM 100214</strain>
    </source>
</reference>
<evidence type="ECO:0000313" key="2">
    <source>
        <dbReference type="Proteomes" id="UP000247973"/>
    </source>
</evidence>
<dbReference type="EMBL" id="QICL01000037">
    <property type="protein sequence ID" value="PXV59338.1"/>
    <property type="molecule type" value="Genomic_DNA"/>
</dbReference>
<keyword evidence="2" id="KW-1185">Reference proteome</keyword>
<gene>
    <name evidence="1" type="ORF">CLV62_1374</name>
</gene>
<name>A0A2V3PIH6_9BACT</name>
<evidence type="ECO:0000313" key="1">
    <source>
        <dbReference type="EMBL" id="PXV59338.1"/>
    </source>
</evidence>